<dbReference type="Proteomes" id="UP000199013">
    <property type="component" value="Unassembled WGS sequence"/>
</dbReference>
<evidence type="ECO:0000313" key="3">
    <source>
        <dbReference type="Proteomes" id="UP000199013"/>
    </source>
</evidence>
<keyword evidence="3" id="KW-1185">Reference proteome</keyword>
<dbReference type="AlphaFoldDB" id="A0A1C3P4F5"/>
<feature type="compositionally biased region" description="Basic and acidic residues" evidence="1">
    <location>
        <begin position="39"/>
        <end position="48"/>
    </location>
</feature>
<accession>A0A1C3P4F5</accession>
<proteinExistence type="predicted"/>
<name>A0A1C3P4F5_9ACTN</name>
<evidence type="ECO:0000313" key="2">
    <source>
        <dbReference type="EMBL" id="SBW24699.1"/>
    </source>
</evidence>
<evidence type="ECO:0000256" key="1">
    <source>
        <dbReference type="SAM" id="MobiDB-lite"/>
    </source>
</evidence>
<gene>
    <name evidence="2" type="ORF">FDG2_4260</name>
</gene>
<sequence length="48" mass="5151">MGNDDALVIVVEQLAVVHDRYDAEYSDSTGTSTGDDGENADKLNHPES</sequence>
<dbReference type="EMBL" id="FLUV01001778">
    <property type="protein sequence ID" value="SBW24699.1"/>
    <property type="molecule type" value="Genomic_DNA"/>
</dbReference>
<organism evidence="2 3">
    <name type="scientific">Candidatus Protofrankia californiensis</name>
    <dbReference type="NCBI Taxonomy" id="1839754"/>
    <lineage>
        <taxon>Bacteria</taxon>
        <taxon>Bacillati</taxon>
        <taxon>Actinomycetota</taxon>
        <taxon>Actinomycetes</taxon>
        <taxon>Frankiales</taxon>
        <taxon>Frankiaceae</taxon>
        <taxon>Protofrankia</taxon>
    </lineage>
</organism>
<reference evidence="3" key="1">
    <citation type="submission" date="2016-02" db="EMBL/GenBank/DDBJ databases">
        <authorList>
            <person name="Wibberg D."/>
        </authorList>
    </citation>
    <scope>NUCLEOTIDE SEQUENCE [LARGE SCALE GENOMIC DNA]</scope>
</reference>
<protein>
    <submittedName>
        <fullName evidence="2">Uncharacterized protein</fullName>
    </submittedName>
</protein>
<feature type="region of interest" description="Disordered" evidence="1">
    <location>
        <begin position="20"/>
        <end position="48"/>
    </location>
</feature>